<dbReference type="OrthoDB" id="79507at2759"/>
<gene>
    <name evidence="2" type="ORF">CAOG_002638</name>
</gene>
<dbReference type="RefSeq" id="XP_004349388.1">
    <property type="nucleotide sequence ID" value="XM_004349338.2"/>
</dbReference>
<feature type="domain" description="N-acetyltransferase" evidence="1">
    <location>
        <begin position="4"/>
        <end position="170"/>
    </location>
</feature>
<reference evidence="3" key="1">
    <citation type="submission" date="2011-02" db="EMBL/GenBank/DDBJ databases">
        <title>The Genome Sequence of Capsaspora owczarzaki ATCC 30864.</title>
        <authorList>
            <person name="Russ C."/>
            <person name="Cuomo C."/>
            <person name="Burger G."/>
            <person name="Gray M.W."/>
            <person name="Holland P.W.H."/>
            <person name="King N."/>
            <person name="Lang F.B.F."/>
            <person name="Roger A.J."/>
            <person name="Ruiz-Trillo I."/>
            <person name="Young S.K."/>
            <person name="Zeng Q."/>
            <person name="Gargeya S."/>
            <person name="Alvarado L."/>
            <person name="Berlin A."/>
            <person name="Chapman S.B."/>
            <person name="Chen Z."/>
            <person name="Freedman E."/>
            <person name="Gellesch M."/>
            <person name="Goldberg J."/>
            <person name="Griggs A."/>
            <person name="Gujja S."/>
            <person name="Heilman E."/>
            <person name="Heiman D."/>
            <person name="Howarth C."/>
            <person name="Mehta T."/>
            <person name="Neiman D."/>
            <person name="Pearson M."/>
            <person name="Roberts A."/>
            <person name="Saif S."/>
            <person name="Shea T."/>
            <person name="Shenoy N."/>
            <person name="Sisk P."/>
            <person name="Stolte C."/>
            <person name="Sykes S."/>
            <person name="White J."/>
            <person name="Yandava C."/>
            <person name="Haas B."/>
            <person name="Nusbaum C."/>
            <person name="Birren B."/>
        </authorList>
    </citation>
    <scope>NUCLEOTIDE SEQUENCE</scope>
    <source>
        <strain evidence="3">ATCC 30864</strain>
    </source>
</reference>
<dbReference type="EMBL" id="KE346362">
    <property type="protein sequence ID" value="KJE91510.1"/>
    <property type="molecule type" value="Genomic_DNA"/>
</dbReference>
<dbReference type="PROSITE" id="PS51186">
    <property type="entry name" value="GNAT"/>
    <property type="match status" value="1"/>
</dbReference>
<organism evidence="2 3">
    <name type="scientific">Capsaspora owczarzaki (strain ATCC 30864)</name>
    <dbReference type="NCBI Taxonomy" id="595528"/>
    <lineage>
        <taxon>Eukaryota</taxon>
        <taxon>Filasterea</taxon>
        <taxon>Capsaspora</taxon>
    </lineage>
</organism>
<evidence type="ECO:0000313" key="2">
    <source>
        <dbReference type="EMBL" id="KJE91510.1"/>
    </source>
</evidence>
<dbReference type="Pfam" id="PF13527">
    <property type="entry name" value="Acetyltransf_9"/>
    <property type="match status" value="1"/>
</dbReference>
<dbReference type="CDD" id="cd04301">
    <property type="entry name" value="NAT_SF"/>
    <property type="match status" value="1"/>
</dbReference>
<sequence>MTEFAFRSLASDAEISPWLDHVVECFADKGTPRSYFERHWAMDPFRSLKGIRIATEQSTLSAAALPLTNGVIASSVRIYDRRVSLHGRVLGVGGIGEVSTKKAFRGKGLASALMNDALEYMKREGIPLAALHTSNPLTVAFYAKLGWISVPLYFYELSIDRQLLASAPKTQFDICAVPIANPTSNQSFDATEWHDIAQLHAHAVSTFSGSFVRLKHPEASIDADNAEYWRTWIAAEALERHTTYVLALYPATSAHQPNEKQPLLAYGIFHVRIHPKTQTALLVHARDFIVRSDASTDVSVLLALANEAASLWYGSHHQEPLPTVIVKVQQGLLQTNAASFPSLVQNLESIVDPGYMYKVVDGCAVANALRRPDLAVDSLEGVAMIEQQLAALMTSGNPQQHIFLEMDAY</sequence>
<dbReference type="PANTHER" id="PTHR37817:SF1">
    <property type="entry name" value="N-ACETYLTRANSFERASE EIS"/>
    <property type="match status" value="1"/>
</dbReference>
<dbReference type="InParanoid" id="A0A0D2WLN0"/>
<keyword evidence="3" id="KW-1185">Reference proteome</keyword>
<dbReference type="GO" id="GO:0034069">
    <property type="term" value="F:aminoglycoside N-acetyltransferase activity"/>
    <property type="evidence" value="ECO:0007669"/>
    <property type="project" value="TreeGrafter"/>
</dbReference>
<proteinExistence type="predicted"/>
<evidence type="ECO:0000313" key="3">
    <source>
        <dbReference type="Proteomes" id="UP000008743"/>
    </source>
</evidence>
<dbReference type="PhylomeDB" id="A0A0D2WLN0"/>
<dbReference type="InterPro" id="IPR051554">
    <property type="entry name" value="Acetyltransferase_Eis"/>
</dbReference>
<dbReference type="PANTHER" id="PTHR37817">
    <property type="entry name" value="N-ACETYLTRANSFERASE EIS"/>
    <property type="match status" value="1"/>
</dbReference>
<accession>A0A0D2WLN0</accession>
<dbReference type="eggNOG" id="ENOG502S7Y4">
    <property type="taxonomic scope" value="Eukaryota"/>
</dbReference>
<dbReference type="SUPFAM" id="SSF55729">
    <property type="entry name" value="Acyl-CoA N-acyltransferases (Nat)"/>
    <property type="match status" value="1"/>
</dbReference>
<dbReference type="InterPro" id="IPR016181">
    <property type="entry name" value="Acyl_CoA_acyltransferase"/>
</dbReference>
<protein>
    <recommendedName>
        <fullName evidence="1">N-acetyltransferase domain-containing protein</fullName>
    </recommendedName>
</protein>
<dbReference type="InterPro" id="IPR000182">
    <property type="entry name" value="GNAT_dom"/>
</dbReference>
<name>A0A0D2WLN0_CAPO3</name>
<dbReference type="Proteomes" id="UP000008743">
    <property type="component" value="Unassembled WGS sequence"/>
</dbReference>
<evidence type="ECO:0000259" key="1">
    <source>
        <dbReference type="PROSITE" id="PS51186"/>
    </source>
</evidence>
<dbReference type="Gene3D" id="3.40.630.30">
    <property type="match status" value="1"/>
</dbReference>
<dbReference type="AlphaFoldDB" id="A0A0D2WLN0"/>
<dbReference type="GO" id="GO:0030649">
    <property type="term" value="P:aminoglycoside antibiotic catabolic process"/>
    <property type="evidence" value="ECO:0007669"/>
    <property type="project" value="TreeGrafter"/>
</dbReference>